<dbReference type="InterPro" id="IPR029058">
    <property type="entry name" value="AB_hydrolase_fold"/>
</dbReference>
<proteinExistence type="inferred from homology"/>
<evidence type="ECO:0000313" key="2">
    <source>
        <dbReference type="EMBL" id="MEJ2860474.1"/>
    </source>
</evidence>
<dbReference type="PANTHER" id="PTHR22946:SF12">
    <property type="entry name" value="CONIDIAL PIGMENT BIOSYNTHESIS PROTEIN AYG1 (AFU_ORTHOLOGUE AFUA_2G17550)"/>
    <property type="match status" value="1"/>
</dbReference>
<dbReference type="Proteomes" id="UP001369736">
    <property type="component" value="Unassembled WGS sequence"/>
</dbReference>
<protein>
    <submittedName>
        <fullName evidence="2">Alpha/beta fold hydrolase</fullName>
    </submittedName>
</protein>
<name>A0ABU8M0X7_9PSEU</name>
<dbReference type="EMBL" id="JBBEGM010000001">
    <property type="protein sequence ID" value="MEJ2860474.1"/>
    <property type="molecule type" value="Genomic_DNA"/>
</dbReference>
<dbReference type="RefSeq" id="WP_337700051.1">
    <property type="nucleotide sequence ID" value="NZ_JBBEGM010000001.1"/>
</dbReference>
<comment type="caution">
    <text evidence="2">The sequence shown here is derived from an EMBL/GenBank/DDBJ whole genome shotgun (WGS) entry which is preliminary data.</text>
</comment>
<sequence length="424" mass="44971">MTTSAPATPAATPAVSFVGATGPALRTGDEAFDAQLERSMSAAMRGSADLGEVAATVARIAPGDLGSWRREWRATGDAVRADGDASLAAGHTVSARRCFLRAAEYYRQAFFFNRTDITRQDLLDDHAAHVSAFRAAVPLMTHHVERMEVERDGVVAAGYLLRPAGPDVPRPTVLGPAGYDGTAESSYLDQAFGALEYGMNCLVFEGPGQGGVLYERGLPLRPDFEATLTPVVDWLVAQPGVDPAAIVLLGRSFGGYLAPRGAAREPRIAALVCDPAQYDFAATIRGRLGDQAWQRLQDDDPTLEADLAGLLADPQRANDFRCRMATHGVATLTDYFRALATFTLDGLAGGITCPTLVIEAEGDFASQGQTEPLAAALGGPVTRRRFTAAEGAGGHCEGLGQFRLERVVFDWFADALAQRTGPAS</sequence>
<dbReference type="Gene3D" id="3.40.50.1820">
    <property type="entry name" value="alpha/beta hydrolase"/>
    <property type="match status" value="1"/>
</dbReference>
<dbReference type="InterPro" id="IPR050261">
    <property type="entry name" value="FrsA_esterase"/>
</dbReference>
<gene>
    <name evidence="2" type="ORF">WCD58_04870</name>
</gene>
<reference evidence="2 3" key="1">
    <citation type="submission" date="2024-03" db="EMBL/GenBank/DDBJ databases">
        <title>Actinomycetospora sp. OC33-EN07, a novel actinomycete isolated from wild orchid (Aerides multiflora).</title>
        <authorList>
            <person name="Suriyachadkun C."/>
        </authorList>
    </citation>
    <scope>NUCLEOTIDE SEQUENCE [LARGE SCALE GENOMIC DNA]</scope>
    <source>
        <strain evidence="2 3">OC33-EN07</strain>
    </source>
</reference>
<keyword evidence="3" id="KW-1185">Reference proteome</keyword>
<accession>A0ABU8M0X7</accession>
<comment type="similarity">
    <text evidence="1">Belongs to the AB hydrolase superfamily.</text>
</comment>
<dbReference type="SUPFAM" id="SSF53474">
    <property type="entry name" value="alpha/beta-Hydrolases"/>
    <property type="match status" value="1"/>
</dbReference>
<dbReference type="GO" id="GO:0016787">
    <property type="term" value="F:hydrolase activity"/>
    <property type="evidence" value="ECO:0007669"/>
    <property type="project" value="UniProtKB-KW"/>
</dbReference>
<organism evidence="2 3">
    <name type="scientific">Actinomycetospora flava</name>
    <dbReference type="NCBI Taxonomy" id="3129232"/>
    <lineage>
        <taxon>Bacteria</taxon>
        <taxon>Bacillati</taxon>
        <taxon>Actinomycetota</taxon>
        <taxon>Actinomycetes</taxon>
        <taxon>Pseudonocardiales</taxon>
        <taxon>Pseudonocardiaceae</taxon>
        <taxon>Actinomycetospora</taxon>
    </lineage>
</organism>
<dbReference type="PANTHER" id="PTHR22946">
    <property type="entry name" value="DIENELACTONE HYDROLASE DOMAIN-CONTAINING PROTEIN-RELATED"/>
    <property type="match status" value="1"/>
</dbReference>
<keyword evidence="2" id="KW-0378">Hydrolase</keyword>
<evidence type="ECO:0000313" key="3">
    <source>
        <dbReference type="Proteomes" id="UP001369736"/>
    </source>
</evidence>
<dbReference type="Gene3D" id="1.20.1440.110">
    <property type="entry name" value="acylaminoacyl peptidase"/>
    <property type="match status" value="1"/>
</dbReference>
<evidence type="ECO:0000256" key="1">
    <source>
        <dbReference type="ARBA" id="ARBA00008645"/>
    </source>
</evidence>